<comment type="similarity">
    <text evidence="2">Belongs to the binding-protein-dependent transport system permease family. FecCD subfamily.</text>
</comment>
<keyword evidence="11" id="KW-1185">Reference proteome</keyword>
<feature type="transmembrane region" description="Helical" evidence="9">
    <location>
        <begin position="117"/>
        <end position="139"/>
    </location>
</feature>
<feature type="transmembrane region" description="Helical" evidence="9">
    <location>
        <begin position="345"/>
        <end position="363"/>
    </location>
</feature>
<evidence type="ECO:0000256" key="7">
    <source>
        <dbReference type="ARBA" id="ARBA00023136"/>
    </source>
</evidence>
<dbReference type="InterPro" id="IPR037294">
    <property type="entry name" value="ABC_BtuC-like"/>
</dbReference>
<feature type="region of interest" description="Disordered" evidence="8">
    <location>
        <begin position="1"/>
        <end position="20"/>
    </location>
</feature>
<organism evidence="10 11">
    <name type="scientific">Aquabacterium olei</name>
    <dbReference type="NCBI Taxonomy" id="1296669"/>
    <lineage>
        <taxon>Bacteria</taxon>
        <taxon>Pseudomonadati</taxon>
        <taxon>Pseudomonadota</taxon>
        <taxon>Betaproteobacteria</taxon>
        <taxon>Burkholderiales</taxon>
        <taxon>Aquabacterium</taxon>
    </lineage>
</organism>
<dbReference type="SUPFAM" id="SSF81345">
    <property type="entry name" value="ABC transporter involved in vitamin B12 uptake, BtuC"/>
    <property type="match status" value="1"/>
</dbReference>
<evidence type="ECO:0000313" key="10">
    <source>
        <dbReference type="EMBL" id="AWI55565.1"/>
    </source>
</evidence>
<evidence type="ECO:0000256" key="5">
    <source>
        <dbReference type="ARBA" id="ARBA00022692"/>
    </source>
</evidence>
<dbReference type="OrthoDB" id="9782305at2"/>
<evidence type="ECO:0000256" key="1">
    <source>
        <dbReference type="ARBA" id="ARBA00004651"/>
    </source>
</evidence>
<dbReference type="FunFam" id="1.10.3470.10:FF:000001">
    <property type="entry name" value="Vitamin B12 ABC transporter permease BtuC"/>
    <property type="match status" value="1"/>
</dbReference>
<feature type="transmembrane region" description="Helical" evidence="9">
    <location>
        <begin position="186"/>
        <end position="208"/>
    </location>
</feature>
<geneLocation type="plasmid" evidence="11">
    <name>ptb101</name>
</geneLocation>
<dbReference type="Proteomes" id="UP000244892">
    <property type="component" value="Plasmid pTB101"/>
</dbReference>
<proteinExistence type="inferred from homology"/>
<evidence type="ECO:0000256" key="9">
    <source>
        <dbReference type="SAM" id="Phobius"/>
    </source>
</evidence>
<evidence type="ECO:0000256" key="4">
    <source>
        <dbReference type="ARBA" id="ARBA00022475"/>
    </source>
</evidence>
<dbReference type="GO" id="GO:0033214">
    <property type="term" value="P:siderophore-iron import into cell"/>
    <property type="evidence" value="ECO:0007669"/>
    <property type="project" value="TreeGrafter"/>
</dbReference>
<keyword evidence="10" id="KW-0614">Plasmid</keyword>
<keyword evidence="7 9" id="KW-0472">Membrane</keyword>
<dbReference type="CDD" id="cd06550">
    <property type="entry name" value="TM_ABC_iron-siderophores_like"/>
    <property type="match status" value="1"/>
</dbReference>
<reference evidence="10 11" key="1">
    <citation type="submission" date="2018-05" db="EMBL/GenBank/DDBJ databases">
        <title>complete genome sequence of Aquabacterium olei NBRC 110486.</title>
        <authorList>
            <person name="Tang B."/>
            <person name="Chang J."/>
            <person name="Zhang L."/>
            <person name="Yang H."/>
        </authorList>
    </citation>
    <scope>NUCLEOTIDE SEQUENCE [LARGE SCALE GENOMIC DNA]</scope>
    <source>
        <strain evidence="10 11">NBRC 110486</strain>
        <plasmid evidence="11">Plasmid ptb101</plasmid>
    </source>
</reference>
<keyword evidence="5 9" id="KW-0812">Transmembrane</keyword>
<dbReference type="AlphaFoldDB" id="A0A2U8FWY2"/>
<dbReference type="PANTHER" id="PTHR30472:SF25">
    <property type="entry name" value="ABC TRANSPORTER PERMEASE PROTEIN MJ0876-RELATED"/>
    <property type="match status" value="1"/>
</dbReference>
<evidence type="ECO:0000313" key="11">
    <source>
        <dbReference type="Proteomes" id="UP000244892"/>
    </source>
</evidence>
<accession>A0A2U8FWY2</accession>
<dbReference type="RefSeq" id="WP_109038675.1">
    <property type="nucleotide sequence ID" value="NZ_CP029211.1"/>
</dbReference>
<name>A0A2U8FWY2_9BURK</name>
<keyword evidence="4" id="KW-1003">Cell membrane</keyword>
<evidence type="ECO:0000256" key="2">
    <source>
        <dbReference type="ARBA" id="ARBA00007935"/>
    </source>
</evidence>
<keyword evidence="3" id="KW-0813">Transport</keyword>
<dbReference type="EMBL" id="CP029211">
    <property type="protein sequence ID" value="AWI55565.1"/>
    <property type="molecule type" value="Genomic_DNA"/>
</dbReference>
<dbReference type="GO" id="GO:0022857">
    <property type="term" value="F:transmembrane transporter activity"/>
    <property type="evidence" value="ECO:0007669"/>
    <property type="project" value="InterPro"/>
</dbReference>
<feature type="transmembrane region" description="Helical" evidence="9">
    <location>
        <begin position="278"/>
        <end position="302"/>
    </location>
</feature>
<dbReference type="KEGG" id="aon:DEH84_18460"/>
<dbReference type="PANTHER" id="PTHR30472">
    <property type="entry name" value="FERRIC ENTEROBACTIN TRANSPORT SYSTEM PERMEASE PROTEIN"/>
    <property type="match status" value="1"/>
</dbReference>
<feature type="transmembrane region" description="Helical" evidence="9">
    <location>
        <begin position="26"/>
        <end position="50"/>
    </location>
</feature>
<dbReference type="GO" id="GO:0005886">
    <property type="term" value="C:plasma membrane"/>
    <property type="evidence" value="ECO:0007669"/>
    <property type="project" value="UniProtKB-SubCell"/>
</dbReference>
<comment type="subcellular location">
    <subcellularLocation>
        <location evidence="1">Cell membrane</location>
        <topology evidence="1">Multi-pass membrane protein</topology>
    </subcellularLocation>
</comment>
<protein>
    <submittedName>
        <fullName evidence="10">ABC transporter permease</fullName>
    </submittedName>
</protein>
<keyword evidence="6 9" id="KW-1133">Transmembrane helix</keyword>
<evidence type="ECO:0000256" key="8">
    <source>
        <dbReference type="SAM" id="MobiDB-lite"/>
    </source>
</evidence>
<feature type="transmembrane region" description="Helical" evidence="9">
    <location>
        <begin position="228"/>
        <end position="249"/>
    </location>
</feature>
<evidence type="ECO:0000256" key="6">
    <source>
        <dbReference type="ARBA" id="ARBA00022989"/>
    </source>
</evidence>
<feature type="transmembrane region" description="Helical" evidence="9">
    <location>
        <begin position="88"/>
        <end position="105"/>
    </location>
</feature>
<evidence type="ECO:0000256" key="3">
    <source>
        <dbReference type="ARBA" id="ARBA00022448"/>
    </source>
</evidence>
<dbReference type="Pfam" id="PF01032">
    <property type="entry name" value="FecCD"/>
    <property type="match status" value="1"/>
</dbReference>
<dbReference type="Gene3D" id="1.10.3470.10">
    <property type="entry name" value="ABC transporter involved in vitamin B12 uptake, BtuC"/>
    <property type="match status" value="1"/>
</dbReference>
<feature type="transmembrane region" description="Helical" evidence="9">
    <location>
        <begin position="314"/>
        <end position="333"/>
    </location>
</feature>
<gene>
    <name evidence="10" type="ORF">DEH84_18460</name>
</gene>
<dbReference type="InterPro" id="IPR000522">
    <property type="entry name" value="ABC_transptr_permease_BtuC"/>
</dbReference>
<feature type="transmembrane region" description="Helical" evidence="9">
    <location>
        <begin position="151"/>
        <end position="174"/>
    </location>
</feature>
<sequence>MSATTEPCPADWRPATSTRPHRDPRWVWAIGLPLLVIALAFAATQGAYALTTGDLGRLWLLWQQPAGSPHEPSLAGAQVFWHIRAPRLAMAVLAGAALGLGGALVQGLFRNPLADPGLIGVSAGGALGAATCIVVLPLTGWVLPEFSQRGIGAWATMMAAFAGALLVTALAWRLARRQGRIPVAQLLLVGVAINALAGAGLGLLTYLANDTQLRALTFWLMGSLAPSQWPAVMAVCPWVVAAVLLCPALTRPLDALALGEAQAHLMGVRIGRVQRASVALTALAVGSVTAVIGMVGFIGLVAPHIVRQLFGPRHRVVLPGSALFGASLVVLADTAARTLFAPAELPLGVLTGLMGAPAFLWILQRRPAASTT</sequence>